<dbReference type="InterPro" id="IPR043128">
    <property type="entry name" value="Rev_trsase/Diguanyl_cyclase"/>
</dbReference>
<dbReference type="InterPro" id="IPR032675">
    <property type="entry name" value="LRR_dom_sf"/>
</dbReference>
<dbReference type="Gene3D" id="3.80.10.10">
    <property type="entry name" value="Ribonuclease Inhibitor"/>
    <property type="match status" value="2"/>
</dbReference>
<dbReference type="SUPFAM" id="SSF52058">
    <property type="entry name" value="L domain-like"/>
    <property type="match status" value="2"/>
</dbReference>
<comment type="similarity">
    <text evidence="3">Belongs to the beta type-B retroviral polymerase family. HERV class-II K(HML-2) pol subfamily.</text>
</comment>
<organism evidence="37 38">
    <name type="scientific">Hirundo rustica rustica</name>
    <dbReference type="NCBI Taxonomy" id="333673"/>
    <lineage>
        <taxon>Eukaryota</taxon>
        <taxon>Metazoa</taxon>
        <taxon>Chordata</taxon>
        <taxon>Craniata</taxon>
        <taxon>Vertebrata</taxon>
        <taxon>Euteleostomi</taxon>
        <taxon>Archelosauria</taxon>
        <taxon>Archosauria</taxon>
        <taxon>Dinosauria</taxon>
        <taxon>Saurischia</taxon>
        <taxon>Theropoda</taxon>
        <taxon>Coelurosauria</taxon>
        <taxon>Aves</taxon>
        <taxon>Neognathae</taxon>
        <taxon>Neoaves</taxon>
        <taxon>Telluraves</taxon>
        <taxon>Australaves</taxon>
        <taxon>Passeriformes</taxon>
        <taxon>Sylvioidea</taxon>
        <taxon>Hirundinidae</taxon>
        <taxon>Hirundo</taxon>
    </lineage>
</organism>
<keyword evidence="16" id="KW-0862">Zinc</keyword>
<dbReference type="PANTHER" id="PTHR45773">
    <property type="entry name" value="SLIT AND NTRK-LIKE PROTEIN 4-RELATED"/>
    <property type="match status" value="1"/>
</dbReference>
<dbReference type="PROSITE" id="PS50994">
    <property type="entry name" value="INTEGRASE"/>
    <property type="match status" value="1"/>
</dbReference>
<dbReference type="InterPro" id="IPR045345">
    <property type="entry name" value="Gag_p24_C"/>
</dbReference>
<proteinExistence type="inferred from homology"/>
<dbReference type="GO" id="GO:0003887">
    <property type="term" value="F:DNA-directed DNA polymerase activity"/>
    <property type="evidence" value="ECO:0007669"/>
    <property type="project" value="UniProtKB-KW"/>
</dbReference>
<dbReference type="PROSITE" id="PS50878">
    <property type="entry name" value="RT_POL"/>
    <property type="match status" value="1"/>
</dbReference>
<keyword evidence="19" id="KW-0229">DNA integration</keyword>
<dbReference type="Gene3D" id="1.10.10.200">
    <property type="match status" value="1"/>
</dbReference>
<dbReference type="CDD" id="cd05482">
    <property type="entry name" value="HIV_retropepsin_like"/>
    <property type="match status" value="1"/>
</dbReference>
<dbReference type="FunFam" id="3.80.10.10:FF:000001">
    <property type="entry name" value="SLIT and NTRK-like family, member 1"/>
    <property type="match status" value="2"/>
</dbReference>
<dbReference type="GO" id="GO:0008270">
    <property type="term" value="F:zinc ion binding"/>
    <property type="evidence" value="ECO:0007669"/>
    <property type="project" value="UniProtKB-KW"/>
</dbReference>
<evidence type="ECO:0000256" key="26">
    <source>
        <dbReference type="ARBA" id="ARBA00023268"/>
    </source>
</evidence>
<dbReference type="SUPFAM" id="SSF56672">
    <property type="entry name" value="DNA/RNA polymerases"/>
    <property type="match status" value="1"/>
</dbReference>
<evidence type="ECO:0000256" key="12">
    <source>
        <dbReference type="ARBA" id="ARBA00022750"/>
    </source>
</evidence>
<comment type="subcellular location">
    <subcellularLocation>
        <location evidence="1">Membrane</location>
        <topology evidence="1">Single-pass type I membrane protein</topology>
    </subcellularLocation>
</comment>
<evidence type="ECO:0000256" key="23">
    <source>
        <dbReference type="ARBA" id="ARBA00023125"/>
    </source>
</evidence>
<evidence type="ECO:0000256" key="16">
    <source>
        <dbReference type="ARBA" id="ARBA00022833"/>
    </source>
</evidence>
<comment type="similarity">
    <text evidence="2">Belongs to the SLITRK family.</text>
</comment>
<feature type="region of interest" description="Disordered" evidence="29">
    <location>
        <begin position="1"/>
        <end position="42"/>
    </location>
</feature>
<dbReference type="GO" id="GO:0003964">
    <property type="term" value="F:RNA-directed DNA polymerase activity"/>
    <property type="evidence" value="ECO:0007669"/>
    <property type="project" value="UniProtKB-KW"/>
</dbReference>
<keyword evidence="13" id="KW-0255">Endonuclease</keyword>
<dbReference type="InterPro" id="IPR043502">
    <property type="entry name" value="DNA/RNA_pol_sf"/>
</dbReference>
<dbReference type="InterPro" id="IPR001611">
    <property type="entry name" value="Leu-rich_rpt"/>
</dbReference>
<evidence type="ECO:0000256" key="1">
    <source>
        <dbReference type="ARBA" id="ARBA00004479"/>
    </source>
</evidence>
<sequence>MMSPPGQAAALAGTRLPGNQVPQGTGVPAPSNPEVPEQGTRAETAASSCSIPILAPVTFHNARGGNNRAEYHPFPRDTIKEICKAHRIYGRDGPYFRGLLKADLSAEEVVPADLKYLFSCLLNSTEYILWVTAWKRLLQDALPGLLNHVNTRVDAQGNPLTLDHLAGEGQWAEATDQVVIPVQCLHVVRETALTAFFSMQTQGPAISYSKIRQDQSESFTDFVERLSRAIEAQVKNEMAREHILSEIAFSNANDLCRAAILSLPLHPKPTLPDMLQGGSKHNTLEMTYTDHDMAQPILTTNSKYTPYRLQLTEGLHLKDDNWNFVSVDNSEQGTWPRVKGKLIVVGDCKHTPKEIEILPGTLDNNPGKFVLWLRCTHPPTFLPKGQIVAQIIPTWEHPEEDNIPTACPVHNITEVKPQVGCELQVGDEAINITGLLHTDMDVTVIPAKHWPSRWALENVAGHVQGIGGMQLARQSKSVVQIKGPKGQLASLRPFVLDYREPLLGRDLMAQWGVTIDIPDPPQDFWAAVAEERPTHKLNWKTDAPVWVEQWPLSKQKLKALEELVEEQLAKGHIVETTSPWNSPVFVIRKPGKDKWRLLQDLRQINNVIEDMGSLQPGMPTPTMLPQNWKLAVIDIKDCFFHIPLHPDDAPRFAFSVPTVNREAPRKRYHWRVLPQGMKVSPIICQWYVASLLSPVRVAAEKAIIHHYMDDVLVCAPTDDVLSHALDLTINALVVAGFELQEDKVQRMPPWRYLGLEIGKRTIVPQKLEIKAKIQTLADVHQLCGALNWVRPWLGLTTEDLAPLFNLLKGGEELSSPRELTPEAKEALEKVQHLMSTRQAHRCDPDLPFKFIIMGKLPHLHGVIFQWRNNIKKDQGREDPLLIIEWVFLSHQRSKRMTRPQELVAELIRKARVRIRELAGCDFECIHIPIGLRSGQITKAMLEHLLQENEALQFALDSFTGQISIHRPAHKIFNQDAKFTLNLKDVRSRKPLEALTVFTDASGRSHKSVMTWKDPQTQQWEADVAEVEGSPQVAELAAVVRAFERFPEPFNLVTDSAYVAGVVSRADQAILQEVSNTALFELLSKLVKLVSHREQPFFVMHTRSHTDFPGFVAEGNRRADALAAPAAMAPLPSIFEQAKLSHQLHHQNAPGLVRRFHITREQAKAIVATCPSCNQHALPTLSAGVNPRGLNSCELWQTDVTHIPQFGRSKYVHVSVDTFSGAVFASAHAGEKTLDAIKHLIQAFSFMGIPKELKTDNGPAYRSKEFCSFLQQWGVGHKTGIPHSPTGQAVVERTHREIKRVLNQQQPVLKTETPQTRLARALFTLNFLNSTFEFLNPPIVRHFGANPQLNIKERPPVMVRDPETGRTEGPHDLVTWGRGYACVSTPTGPRWLPSKWNLLVKMKLWIFILWSAVVASDPFQPQPSFSSVGGSCQSLCSCEEKDDAMIINCDKRDIKMISEINVPPSRPFHLNLLNNGLSMLHVNDFAGLVNAISLHLGFNNIADIEPGAFNGLIFLKQLHINHNSLETLKEDTFNGLENLEFLQADNNFITVIEASAFSKLNRLKVLILNDNAIEYLPPNIFRFVPLTHLDLRGNQLQTLPYVGFLEHIGRILDLQLEDNKWACNCDLLQLKIWLENMPPQSIIGDVVCNSPSVIKGSILSRLKKESLCPTHPVNELEDPSGSLPLVVTTSISDNHLSTKVIPLLKAPTKEPSLVLHTSKPTIFPGISCPVPCHCTSHMLSGVLMHCQERNIESLSDLGPPPPNPKKLILAGNIIQTLLKSDLADYPSLEMLHLGNNRIEILEEGSFMNLTRLQKLYLNGNHLTKLSQNLFLGLQHLEYLYLEYNAIKEVLPGTFNVMPKLKVLYLNNNLLQALPPHIFSGVPLTRLNLKTNQFAHLPVSNVLDELDMLVQIELEDNPWDCTCDSVGLQKWIQKLSKNTMMGDIFCKSPGHLAKKELKSLNSEVLCPGLIKSPALPTHASFVVVTTSSPTANTADTILRSLTDAVPLSVLILGLLIVFITIVFCAAGIVVLVLHRRRRCKKKQVDEQVRDSSPVHLQYSMYGHKTTHHTMERPAATLYEQRIVTPMVQVYHSPSFSPKHTEQQQEEGSEKEANDSKYLRRSLLERENSSPLTGPNVKYKARDQSAEFLSFQDASCLYRNILEKERELQQLGITEYLRKNIVQLQPDMEVRYPGTHEELKLMETLMYSRPRKVFLEQTKNEYFELKANLHAEPDYLEVLEQQT</sequence>
<dbReference type="InterPro" id="IPR008919">
    <property type="entry name" value="Retrov_capsid_N"/>
</dbReference>
<keyword evidence="4" id="KW-0433">Leucine-rich repeat</keyword>
<dbReference type="OrthoDB" id="676979at2759"/>
<dbReference type="InterPro" id="IPR003308">
    <property type="entry name" value="Integrase_Zn-bd_dom_N"/>
</dbReference>
<dbReference type="InterPro" id="IPR003591">
    <property type="entry name" value="Leu-rich_rpt_typical-subtyp"/>
</dbReference>
<dbReference type="STRING" id="333673.A0A3M0K394"/>
<evidence type="ECO:0000256" key="7">
    <source>
        <dbReference type="ARBA" id="ARBA00022695"/>
    </source>
</evidence>
<dbReference type="InterPro" id="IPR036397">
    <property type="entry name" value="RNaseH_sf"/>
</dbReference>
<dbReference type="EMBL" id="QRBI01000120">
    <property type="protein sequence ID" value="RMC06881.1"/>
    <property type="molecule type" value="Genomic_DNA"/>
</dbReference>
<evidence type="ECO:0000256" key="15">
    <source>
        <dbReference type="ARBA" id="ARBA00022801"/>
    </source>
</evidence>
<protein>
    <submittedName>
        <fullName evidence="37">Uncharacterized protein</fullName>
    </submittedName>
</protein>
<feature type="domain" description="Integrase-type" evidence="36">
    <location>
        <begin position="1354"/>
        <end position="1401"/>
    </location>
</feature>
<dbReference type="Pfam" id="PF19317">
    <property type="entry name" value="Gag_p24_C"/>
    <property type="match status" value="1"/>
</dbReference>
<dbReference type="SMART" id="SM00082">
    <property type="entry name" value="LRRCT"/>
    <property type="match status" value="2"/>
</dbReference>
<feature type="compositionally biased region" description="Basic and acidic residues" evidence="29">
    <location>
        <begin position="2096"/>
        <end position="2113"/>
    </location>
</feature>
<dbReference type="InterPro" id="IPR001584">
    <property type="entry name" value="Integrase_cat-core"/>
</dbReference>
<reference evidence="37 38" key="1">
    <citation type="submission" date="2018-07" db="EMBL/GenBank/DDBJ databases">
        <title>A high quality draft genome assembly of the barn swallow (H. rustica rustica).</title>
        <authorList>
            <person name="Formenti G."/>
            <person name="Chiara M."/>
            <person name="Poveda L."/>
            <person name="Francoijs K.-J."/>
            <person name="Bonisoli-Alquati A."/>
            <person name="Canova L."/>
            <person name="Gianfranceschi L."/>
            <person name="Horner D.S."/>
            <person name="Saino N."/>
        </authorList>
    </citation>
    <scope>NUCLEOTIDE SEQUENCE [LARGE SCALE GENOMIC DNA]</scope>
    <source>
        <strain evidence="37">Chelidonia</strain>
        <tissue evidence="37">Blood</tissue>
    </source>
</reference>
<dbReference type="InterPro" id="IPR012337">
    <property type="entry name" value="RNaseH-like_sf"/>
</dbReference>
<dbReference type="GO" id="GO:0003723">
    <property type="term" value="F:RNA binding"/>
    <property type="evidence" value="ECO:0007669"/>
    <property type="project" value="UniProtKB-KW"/>
</dbReference>
<dbReference type="Gene3D" id="3.10.10.10">
    <property type="entry name" value="HIV Type 1 Reverse Transcriptase, subunit A, domain 1"/>
    <property type="match status" value="1"/>
</dbReference>
<dbReference type="SUPFAM" id="SSF50122">
    <property type="entry name" value="DNA-binding domain of retroviral integrase"/>
    <property type="match status" value="1"/>
</dbReference>
<keyword evidence="18" id="KW-0694">RNA-binding</keyword>
<accession>A0A3M0K394</accession>
<evidence type="ECO:0000256" key="8">
    <source>
        <dbReference type="ARBA" id="ARBA00022722"/>
    </source>
</evidence>
<dbReference type="Gene3D" id="3.30.420.10">
    <property type="entry name" value="Ribonuclease H-like superfamily/Ribonuclease H"/>
    <property type="match status" value="2"/>
</dbReference>
<keyword evidence="21" id="KW-0239">DNA-directed DNA polymerase</keyword>
<dbReference type="Proteomes" id="UP000269221">
    <property type="component" value="Unassembled WGS sequence"/>
</dbReference>
<evidence type="ECO:0000259" key="36">
    <source>
        <dbReference type="PROSITE" id="PS51027"/>
    </source>
</evidence>
<dbReference type="Gene3D" id="1.10.1200.30">
    <property type="match status" value="1"/>
</dbReference>
<feature type="domain" description="RNase H type-1" evidence="34">
    <location>
        <begin position="990"/>
        <end position="1127"/>
    </location>
</feature>
<evidence type="ECO:0000259" key="34">
    <source>
        <dbReference type="PROSITE" id="PS50879"/>
    </source>
</evidence>
<dbReference type="Pfam" id="PF00077">
    <property type="entry name" value="RVP"/>
    <property type="match status" value="1"/>
</dbReference>
<dbReference type="SUPFAM" id="SSF47353">
    <property type="entry name" value="Retrovirus capsid dimerization domain-like"/>
    <property type="match status" value="1"/>
</dbReference>
<evidence type="ECO:0000259" key="31">
    <source>
        <dbReference type="PROSITE" id="PS50175"/>
    </source>
</evidence>
<dbReference type="SUPFAM" id="SSF46919">
    <property type="entry name" value="N-terminal Zn binding domain of HIV integrase"/>
    <property type="match status" value="1"/>
</dbReference>
<dbReference type="PROSITE" id="PS50879">
    <property type="entry name" value="RNASE_H_1"/>
    <property type="match status" value="1"/>
</dbReference>
<evidence type="ECO:0000256" key="25">
    <source>
        <dbReference type="ARBA" id="ARBA00023172"/>
    </source>
</evidence>
<dbReference type="Pfam" id="PF00075">
    <property type="entry name" value="RNase_H"/>
    <property type="match status" value="1"/>
</dbReference>
<evidence type="ECO:0000256" key="27">
    <source>
        <dbReference type="PROSITE-ProRule" id="PRU00450"/>
    </source>
</evidence>
<feature type="domain" description="Reverse transcriptase" evidence="33">
    <location>
        <begin position="568"/>
        <end position="757"/>
    </location>
</feature>
<dbReference type="Gene3D" id="3.30.70.270">
    <property type="match status" value="2"/>
</dbReference>
<evidence type="ECO:0000256" key="2">
    <source>
        <dbReference type="ARBA" id="ARBA00010439"/>
    </source>
</evidence>
<dbReference type="InterPro" id="IPR002156">
    <property type="entry name" value="RNaseH_domain"/>
</dbReference>
<dbReference type="SUPFAM" id="SSF53098">
    <property type="entry name" value="Ribonuclease H-like"/>
    <property type="match status" value="2"/>
</dbReference>
<evidence type="ECO:0000256" key="20">
    <source>
        <dbReference type="ARBA" id="ARBA00022918"/>
    </source>
</evidence>
<dbReference type="GO" id="GO:0004523">
    <property type="term" value="F:RNA-DNA hybrid ribonuclease activity"/>
    <property type="evidence" value="ECO:0007669"/>
    <property type="project" value="InterPro"/>
</dbReference>
<evidence type="ECO:0000256" key="14">
    <source>
        <dbReference type="ARBA" id="ARBA00022771"/>
    </source>
</evidence>
<dbReference type="Pfam" id="PF13855">
    <property type="entry name" value="LRR_8"/>
    <property type="match status" value="2"/>
</dbReference>
<dbReference type="PROSITE" id="PS51027">
    <property type="entry name" value="INTEGRASE_DBD"/>
    <property type="match status" value="1"/>
</dbReference>
<comment type="caution">
    <text evidence="37">The sequence shown here is derived from an EMBL/GenBank/DDBJ whole genome shotgun (WGS) entry which is preliminary data.</text>
</comment>
<keyword evidence="25" id="KW-0233">DNA recombination</keyword>
<evidence type="ECO:0000313" key="38">
    <source>
        <dbReference type="Proteomes" id="UP000269221"/>
    </source>
</evidence>
<keyword evidence="10" id="KW-0732">Signal</keyword>
<dbReference type="GO" id="GO:0004190">
    <property type="term" value="F:aspartic-type endopeptidase activity"/>
    <property type="evidence" value="ECO:0007669"/>
    <property type="project" value="UniProtKB-KW"/>
</dbReference>
<feature type="transmembrane region" description="Helical" evidence="30">
    <location>
        <begin position="2005"/>
        <end position="2031"/>
    </location>
</feature>
<dbReference type="PROSITE" id="PS50876">
    <property type="entry name" value="ZF_INTEGRASE"/>
    <property type="match status" value="1"/>
</dbReference>
<keyword evidence="26" id="KW-0511">Multifunctional enzyme</keyword>
<keyword evidence="12" id="KW-0645">Protease</keyword>
<evidence type="ECO:0000256" key="18">
    <source>
        <dbReference type="ARBA" id="ARBA00022884"/>
    </source>
</evidence>
<feature type="domain" description="Integrase-type" evidence="32">
    <location>
        <begin position="1132"/>
        <end position="1173"/>
    </location>
</feature>
<dbReference type="GO" id="GO:0015074">
    <property type="term" value="P:DNA integration"/>
    <property type="evidence" value="ECO:0007669"/>
    <property type="project" value="UniProtKB-KW"/>
</dbReference>
<dbReference type="InterPro" id="IPR001037">
    <property type="entry name" value="Integrase_C_retrovir"/>
</dbReference>
<dbReference type="PROSITE" id="PS51450">
    <property type="entry name" value="LRR"/>
    <property type="match status" value="3"/>
</dbReference>
<keyword evidence="38" id="KW-1185">Reference proteome</keyword>
<keyword evidence="23" id="KW-0238">DNA-binding</keyword>
<dbReference type="InterPro" id="IPR034170">
    <property type="entry name" value="Retropepsin-like_cat_dom"/>
</dbReference>
<evidence type="ECO:0000256" key="30">
    <source>
        <dbReference type="SAM" id="Phobius"/>
    </source>
</evidence>
<dbReference type="PROSITE" id="PS50175">
    <property type="entry name" value="ASP_PROT_RETROV"/>
    <property type="match status" value="1"/>
</dbReference>
<keyword evidence="24 30" id="KW-0472">Membrane</keyword>
<evidence type="ECO:0000256" key="4">
    <source>
        <dbReference type="ARBA" id="ARBA00022614"/>
    </source>
</evidence>
<dbReference type="SMART" id="SM00369">
    <property type="entry name" value="LRR_TYP"/>
    <property type="match status" value="9"/>
</dbReference>
<keyword evidence="12" id="KW-0064">Aspartyl protease</keyword>
<keyword evidence="20" id="KW-0695">RNA-directed DNA polymerase</keyword>
<keyword evidence="17" id="KW-0460">Magnesium</keyword>
<evidence type="ECO:0000256" key="21">
    <source>
        <dbReference type="ARBA" id="ARBA00022932"/>
    </source>
</evidence>
<dbReference type="GO" id="GO:0006508">
    <property type="term" value="P:proteolysis"/>
    <property type="evidence" value="ECO:0007669"/>
    <property type="project" value="InterPro"/>
</dbReference>
<dbReference type="InterPro" id="IPR008916">
    <property type="entry name" value="Retrov_capsid_C"/>
</dbReference>
<keyword evidence="8" id="KW-0540">Nuclease</keyword>
<evidence type="ECO:0000256" key="22">
    <source>
        <dbReference type="ARBA" id="ARBA00022989"/>
    </source>
</evidence>
<keyword evidence="6 30" id="KW-0812">Transmembrane</keyword>
<dbReference type="Gene3D" id="1.10.375.10">
    <property type="entry name" value="Human Immunodeficiency Virus Type 1 Capsid Protein"/>
    <property type="match status" value="1"/>
</dbReference>
<name>A0A3M0K394_HIRRU</name>
<dbReference type="Gene3D" id="2.30.30.10">
    <property type="entry name" value="Integrase, C-terminal domain superfamily, retroviral"/>
    <property type="match status" value="1"/>
</dbReference>
<dbReference type="Gene3D" id="2.40.70.10">
    <property type="entry name" value="Acid Proteases"/>
    <property type="match status" value="1"/>
</dbReference>
<dbReference type="GO" id="GO:0007409">
    <property type="term" value="P:axonogenesis"/>
    <property type="evidence" value="ECO:0007669"/>
    <property type="project" value="TreeGrafter"/>
</dbReference>
<evidence type="ECO:0000256" key="28">
    <source>
        <dbReference type="PROSITE-ProRule" id="PRU00506"/>
    </source>
</evidence>
<evidence type="ECO:0000256" key="29">
    <source>
        <dbReference type="SAM" id="MobiDB-lite"/>
    </source>
</evidence>
<evidence type="ECO:0000256" key="17">
    <source>
        <dbReference type="ARBA" id="ARBA00022842"/>
    </source>
</evidence>
<gene>
    <name evidence="37" type="ORF">DUI87_16331</name>
</gene>
<dbReference type="GO" id="GO:0051965">
    <property type="term" value="P:positive regulation of synapse assembly"/>
    <property type="evidence" value="ECO:0007669"/>
    <property type="project" value="TreeGrafter"/>
</dbReference>
<dbReference type="InterPro" id="IPR001995">
    <property type="entry name" value="Peptidase_A2_cat"/>
</dbReference>
<dbReference type="GO" id="GO:0016032">
    <property type="term" value="P:viral process"/>
    <property type="evidence" value="ECO:0007669"/>
    <property type="project" value="InterPro"/>
</dbReference>
<dbReference type="InterPro" id="IPR036862">
    <property type="entry name" value="Integrase_C_dom_sf_retrovir"/>
</dbReference>
<dbReference type="SUPFAM" id="SSF47943">
    <property type="entry name" value="Retrovirus capsid protein, N-terminal core domain"/>
    <property type="match status" value="1"/>
</dbReference>
<feature type="domain" description="Integrase catalytic" evidence="35">
    <location>
        <begin position="1182"/>
        <end position="1354"/>
    </location>
</feature>
<evidence type="ECO:0000256" key="11">
    <source>
        <dbReference type="ARBA" id="ARBA00022737"/>
    </source>
</evidence>
<feature type="domain" description="Peptidase A2" evidence="31">
    <location>
        <begin position="432"/>
        <end position="507"/>
    </location>
</feature>
<dbReference type="InterPro" id="IPR000477">
    <property type="entry name" value="RT_dom"/>
</dbReference>
<dbReference type="PANTHER" id="PTHR45773:SF1">
    <property type="entry name" value="SLIT AND NTRK-LIKE PROTEIN 6"/>
    <property type="match status" value="1"/>
</dbReference>
<dbReference type="InterPro" id="IPR021109">
    <property type="entry name" value="Peptidase_aspartic_dom_sf"/>
</dbReference>
<dbReference type="GO" id="GO:0005886">
    <property type="term" value="C:plasma membrane"/>
    <property type="evidence" value="ECO:0007669"/>
    <property type="project" value="TreeGrafter"/>
</dbReference>
<evidence type="ECO:0000256" key="6">
    <source>
        <dbReference type="ARBA" id="ARBA00022692"/>
    </source>
</evidence>
<keyword evidence="22 30" id="KW-1133">Transmembrane helix</keyword>
<keyword evidence="9" id="KW-0479">Metal-binding</keyword>
<evidence type="ECO:0000256" key="9">
    <source>
        <dbReference type="ARBA" id="ARBA00022723"/>
    </source>
</evidence>
<keyword evidence="11" id="KW-0677">Repeat</keyword>
<keyword evidence="15" id="KW-0378">Hydrolase</keyword>
<dbReference type="Pfam" id="PF00607">
    <property type="entry name" value="Gag_p24"/>
    <property type="match status" value="1"/>
</dbReference>
<dbReference type="InterPro" id="IPR017856">
    <property type="entry name" value="Integrase-like_N"/>
</dbReference>
<dbReference type="GO" id="GO:0006310">
    <property type="term" value="P:DNA recombination"/>
    <property type="evidence" value="ECO:0007669"/>
    <property type="project" value="UniProtKB-KW"/>
</dbReference>
<dbReference type="InterPro" id="IPR018061">
    <property type="entry name" value="Retropepsins"/>
</dbReference>
<keyword evidence="7" id="KW-0548">Nucleotidyltransferase</keyword>
<dbReference type="SUPFAM" id="SSF50630">
    <property type="entry name" value="Acid proteases"/>
    <property type="match status" value="1"/>
</dbReference>
<evidence type="ECO:0000256" key="3">
    <source>
        <dbReference type="ARBA" id="ARBA00010879"/>
    </source>
</evidence>
<evidence type="ECO:0000256" key="5">
    <source>
        <dbReference type="ARBA" id="ARBA00022679"/>
    </source>
</evidence>
<evidence type="ECO:0000259" key="35">
    <source>
        <dbReference type="PROSITE" id="PS50994"/>
    </source>
</evidence>
<dbReference type="Pfam" id="PF06817">
    <property type="entry name" value="RVT_thumb"/>
    <property type="match status" value="1"/>
</dbReference>
<dbReference type="InterPro" id="IPR010661">
    <property type="entry name" value="RVT_thumb"/>
</dbReference>
<keyword evidence="5" id="KW-0808">Transferase</keyword>
<evidence type="ECO:0000259" key="33">
    <source>
        <dbReference type="PROSITE" id="PS50878"/>
    </source>
</evidence>
<keyword evidence="14 27" id="KW-0863">Zinc-finger</keyword>
<evidence type="ECO:0000259" key="32">
    <source>
        <dbReference type="PROSITE" id="PS50876"/>
    </source>
</evidence>
<dbReference type="GO" id="GO:0003677">
    <property type="term" value="F:DNA binding"/>
    <property type="evidence" value="ECO:0007669"/>
    <property type="project" value="UniProtKB-KW"/>
</dbReference>
<evidence type="ECO:0000256" key="10">
    <source>
        <dbReference type="ARBA" id="ARBA00022729"/>
    </source>
</evidence>
<dbReference type="Pfam" id="PF00665">
    <property type="entry name" value="rve"/>
    <property type="match status" value="1"/>
</dbReference>
<dbReference type="Pfam" id="PF00078">
    <property type="entry name" value="RVT_1"/>
    <property type="match status" value="1"/>
</dbReference>
<evidence type="ECO:0000256" key="19">
    <source>
        <dbReference type="ARBA" id="ARBA00022908"/>
    </source>
</evidence>
<dbReference type="InterPro" id="IPR000483">
    <property type="entry name" value="Cys-rich_flank_reg_C"/>
</dbReference>
<feature type="region of interest" description="Disordered" evidence="29">
    <location>
        <begin position="2091"/>
        <end position="2113"/>
    </location>
</feature>
<evidence type="ECO:0000256" key="24">
    <source>
        <dbReference type="ARBA" id="ARBA00023136"/>
    </source>
</evidence>
<dbReference type="Pfam" id="PF02022">
    <property type="entry name" value="Integrase_Zn"/>
    <property type="match status" value="1"/>
</dbReference>
<dbReference type="Pfam" id="PF00552">
    <property type="entry name" value="IN_DBD_C"/>
    <property type="match status" value="1"/>
</dbReference>
<evidence type="ECO:0000313" key="37">
    <source>
        <dbReference type="EMBL" id="RMC06881.1"/>
    </source>
</evidence>
<evidence type="ECO:0000256" key="13">
    <source>
        <dbReference type="ARBA" id="ARBA00022759"/>
    </source>
</evidence>
<feature type="DNA-binding region" description="Integrase-type" evidence="28">
    <location>
        <begin position="1354"/>
        <end position="1401"/>
    </location>
</feature>